<keyword evidence="3 6" id="KW-0812">Transmembrane</keyword>
<feature type="transmembrane region" description="Helical" evidence="6">
    <location>
        <begin position="127"/>
        <end position="148"/>
    </location>
</feature>
<dbReference type="Proteomes" id="UP000272193">
    <property type="component" value="Unassembled WGS sequence"/>
</dbReference>
<keyword evidence="5 6" id="KW-0472">Membrane</keyword>
<gene>
    <name evidence="7" type="ORF">EDC62_2457</name>
</gene>
<keyword evidence="2" id="KW-1003">Cell membrane</keyword>
<keyword evidence="4 6" id="KW-1133">Transmembrane helix</keyword>
<dbReference type="AlphaFoldDB" id="A0A3N4U3V6"/>
<evidence type="ECO:0000256" key="3">
    <source>
        <dbReference type="ARBA" id="ARBA00022692"/>
    </source>
</evidence>
<organism evidence="7 8">
    <name type="scientific">Tibeticola sediminis</name>
    <dbReference type="NCBI Taxonomy" id="1917811"/>
    <lineage>
        <taxon>Bacteria</taxon>
        <taxon>Pseudomonadati</taxon>
        <taxon>Pseudomonadota</taxon>
        <taxon>Betaproteobacteria</taxon>
        <taxon>Burkholderiales</taxon>
        <taxon>Comamonadaceae</taxon>
        <taxon>Tibeticola</taxon>
    </lineage>
</organism>
<feature type="transmembrane region" description="Helical" evidence="6">
    <location>
        <begin position="394"/>
        <end position="413"/>
    </location>
</feature>
<evidence type="ECO:0000256" key="1">
    <source>
        <dbReference type="ARBA" id="ARBA00004651"/>
    </source>
</evidence>
<evidence type="ECO:0000313" key="7">
    <source>
        <dbReference type="EMBL" id="RPE62995.1"/>
    </source>
</evidence>
<dbReference type="GO" id="GO:0005886">
    <property type="term" value="C:plasma membrane"/>
    <property type="evidence" value="ECO:0007669"/>
    <property type="project" value="UniProtKB-SubCell"/>
</dbReference>
<feature type="transmembrane region" description="Helical" evidence="6">
    <location>
        <begin position="58"/>
        <end position="81"/>
    </location>
</feature>
<feature type="transmembrane region" description="Helical" evidence="6">
    <location>
        <begin position="160"/>
        <end position="182"/>
    </location>
</feature>
<feature type="transmembrane region" description="Helical" evidence="6">
    <location>
        <begin position="25"/>
        <end position="46"/>
    </location>
</feature>
<keyword evidence="8" id="KW-1185">Reference proteome</keyword>
<feature type="transmembrane region" description="Helical" evidence="6">
    <location>
        <begin position="367"/>
        <end position="388"/>
    </location>
</feature>
<dbReference type="PANTHER" id="PTHR30250">
    <property type="entry name" value="PST FAMILY PREDICTED COLANIC ACID TRANSPORTER"/>
    <property type="match status" value="1"/>
</dbReference>
<dbReference type="PANTHER" id="PTHR30250:SF11">
    <property type="entry name" value="O-ANTIGEN TRANSPORTER-RELATED"/>
    <property type="match status" value="1"/>
</dbReference>
<dbReference type="RefSeq" id="WP_124224101.1">
    <property type="nucleotide sequence ID" value="NZ_RKQL01000007.1"/>
</dbReference>
<proteinExistence type="predicted"/>
<dbReference type="EMBL" id="RKQL01000007">
    <property type="protein sequence ID" value="RPE62995.1"/>
    <property type="molecule type" value="Genomic_DNA"/>
</dbReference>
<evidence type="ECO:0000256" key="4">
    <source>
        <dbReference type="ARBA" id="ARBA00022989"/>
    </source>
</evidence>
<reference evidence="7 8" key="1">
    <citation type="submission" date="2018-11" db="EMBL/GenBank/DDBJ databases">
        <title>Genomic Encyclopedia of Type Strains, Phase IV (KMG-IV): sequencing the most valuable type-strain genomes for metagenomic binning, comparative biology and taxonomic classification.</title>
        <authorList>
            <person name="Goeker M."/>
        </authorList>
    </citation>
    <scope>NUCLEOTIDE SEQUENCE [LARGE SCALE GENOMIC DNA]</scope>
    <source>
        <strain evidence="7 8">DSM 101684</strain>
    </source>
</reference>
<protein>
    <submittedName>
        <fullName evidence="7">O-antigen/teichoic acid export membrane protein</fullName>
    </submittedName>
</protein>
<feature type="transmembrane region" description="Helical" evidence="6">
    <location>
        <begin position="334"/>
        <end position="355"/>
    </location>
</feature>
<name>A0A3N4U3V6_9BURK</name>
<feature type="transmembrane region" description="Helical" evidence="6">
    <location>
        <begin position="101"/>
        <end position="121"/>
    </location>
</feature>
<evidence type="ECO:0000313" key="8">
    <source>
        <dbReference type="Proteomes" id="UP000272193"/>
    </source>
</evidence>
<comment type="caution">
    <text evidence="7">The sequence shown here is derived from an EMBL/GenBank/DDBJ whole genome shotgun (WGS) entry which is preliminary data.</text>
</comment>
<evidence type="ECO:0000256" key="6">
    <source>
        <dbReference type="SAM" id="Phobius"/>
    </source>
</evidence>
<evidence type="ECO:0000256" key="2">
    <source>
        <dbReference type="ARBA" id="ARBA00022475"/>
    </source>
</evidence>
<sequence>MSRASATAWWHLARRWRPGAYARDGLRIFAWLALRAAAQAATVVLLARWLGASGYGEFISALAVASFFSPLAGLGLAAVVLVRGARAPQQLPALQAQAARLWAISSVAFSLVATAALVWSLPSPQPLWALAALAVAEVAAAAWVELVARSKQARYQAHAFGAIQAGLPLARLAALACSLPWLPASPAAWMLIYAAVSLLYAAALSGSFCASMRRTAMTDSADEPTGALVKEGSPFLVGALSFRLQAEFNKPVLAHVGYAQAGALGIAQRVVDLATLPLSALQEALWPRVFASERPGSRLWQTGAMLVALALLSGAALALAAPVLPWLLGPDFTAASQALGWLALLPAVQLMRNLGNAWLMARGKSHYLTAVYVTSALAGVLLALLLVPRWGLSGAVWAMYGSEVAALVIQMILSKRNPEKKDERSE</sequence>
<feature type="transmembrane region" description="Helical" evidence="6">
    <location>
        <begin position="188"/>
        <end position="210"/>
    </location>
</feature>
<dbReference type="OrthoDB" id="8807718at2"/>
<accession>A0A3N4U3V6</accession>
<feature type="transmembrane region" description="Helical" evidence="6">
    <location>
        <begin position="304"/>
        <end position="328"/>
    </location>
</feature>
<comment type="subcellular location">
    <subcellularLocation>
        <location evidence="1">Cell membrane</location>
        <topology evidence="1">Multi-pass membrane protein</topology>
    </subcellularLocation>
</comment>
<dbReference type="InterPro" id="IPR050833">
    <property type="entry name" value="Poly_Biosynth_Transport"/>
</dbReference>
<evidence type="ECO:0000256" key="5">
    <source>
        <dbReference type="ARBA" id="ARBA00023136"/>
    </source>
</evidence>